<dbReference type="InterPro" id="IPR007527">
    <property type="entry name" value="Znf_SWIM"/>
</dbReference>
<proteinExistence type="predicted"/>
<dbReference type="AlphaFoldDB" id="A0A1C6S2Q5"/>
<feature type="compositionally biased region" description="Low complexity" evidence="2">
    <location>
        <begin position="113"/>
        <end position="131"/>
    </location>
</feature>
<sequence length="961" mass="101410">MPVERWSTTQVLAVAPDPSAARAARGVSGAAKWLASGLTGEVLWGLCKGSGKNPYQVCVDLSGPAYRCSCPSRKFPCKHALGLLLFWAETGVGDAAAPDWVREWQAGREARAARAAAPRDTAGPADPAAAAKRAKERATRVAAGLDELRRWLDDQVDQGLATAERSGAAPFEAMAARLVDAQAPAVAGAVRRLGRTAGVGAHWSDRLLGELGLVRLLVTAHDRLDALPADLAATVRSRVGYPVTTDEVLATPQVRDRWQVLGQVDSADDKVTTRRIWLRGAESGRFALVLAFAAPGQTFPADLVPGTEVDADLCFYPGALPLRALVANRHGAPVPLPAPTGAVDVRAALSAYSTGLAADPWRESVPVLLAGVVPTREGHLVDQAGDALPLAPGHDQPWWLLAGAGGQPVDLAAELGPAGLRPLAAWADGCYLPAASGVPAGPDARIPELPTELLSAALVGTARRPWDGALAVAGRSLGTGGSGAAGVLETAAVALAYRRAGITPSAGRGRVPAAPAESTPALPVAPTVRLRMLLTEGGAPGGGQIQQDLLTEWLRLADRHGGHMPYDTLPALLDVGRRHRALRPLVSRLAGRRGRWLAGLHSEWGYLFDEVLDSTAPATGPGSGDDWETGTVGERLAYLTRLRARDPDAARELLAAGFAAENAPDRARFVQALEVGLSPADDAFLEGVLDDRRKEVRQAAVALLRQLPESGLRRRMTGRATACVRLDPGEKALTVDPPQDCDPAMRRDGVDPQAPRGIGARAWLLEQVVAGTPLAVWTVALGRSPAELVALAVADDWGPALRRGWARAAVEARAADWADALVAASPANRRGRDRLPDDLLWQLYEVLPADRLSGLVTDALHTDAARANRLLAMLAHDWSAELSATVADTVGAWARDQGRNSWYLSELCRITGTAATPALADRFHRLADQLAGDGADTARVRAVAQLAAVLAFRFEMHKEFT</sequence>
<protein>
    <submittedName>
        <fullName evidence="4">SWIM zinc finger</fullName>
    </submittedName>
</protein>
<dbReference type="PROSITE" id="PS50966">
    <property type="entry name" value="ZF_SWIM"/>
    <property type="match status" value="1"/>
</dbReference>
<keyword evidence="1" id="KW-0479">Metal-binding</keyword>
<reference evidence="5" key="1">
    <citation type="submission" date="2016-06" db="EMBL/GenBank/DDBJ databases">
        <authorList>
            <person name="Varghese N."/>
            <person name="Submissions Spin"/>
        </authorList>
    </citation>
    <scope>NUCLEOTIDE SEQUENCE [LARGE SCALE GENOMIC DNA]</scope>
    <source>
        <strain evidence="5">DSM 43817</strain>
    </source>
</reference>
<accession>A0A1C6S2Q5</accession>
<evidence type="ECO:0000256" key="1">
    <source>
        <dbReference type="PROSITE-ProRule" id="PRU00325"/>
    </source>
</evidence>
<dbReference type="Pfam" id="PF04434">
    <property type="entry name" value="SWIM"/>
    <property type="match status" value="1"/>
</dbReference>
<feature type="domain" description="SWIM-type" evidence="3">
    <location>
        <begin position="55"/>
        <end position="88"/>
    </location>
</feature>
<organism evidence="4 5">
    <name type="scientific">Micromonospora pallida</name>
    <dbReference type="NCBI Taxonomy" id="145854"/>
    <lineage>
        <taxon>Bacteria</taxon>
        <taxon>Bacillati</taxon>
        <taxon>Actinomycetota</taxon>
        <taxon>Actinomycetes</taxon>
        <taxon>Micromonosporales</taxon>
        <taxon>Micromonosporaceae</taxon>
        <taxon>Micromonospora</taxon>
    </lineage>
</organism>
<evidence type="ECO:0000313" key="5">
    <source>
        <dbReference type="Proteomes" id="UP000198959"/>
    </source>
</evidence>
<feature type="region of interest" description="Disordered" evidence="2">
    <location>
        <begin position="111"/>
        <end position="133"/>
    </location>
</feature>
<dbReference type="Proteomes" id="UP000198959">
    <property type="component" value="Unassembled WGS sequence"/>
</dbReference>
<dbReference type="STRING" id="145854.GA0074692_1613"/>
<keyword evidence="1" id="KW-0863">Zinc-finger</keyword>
<evidence type="ECO:0000259" key="3">
    <source>
        <dbReference type="PROSITE" id="PS50966"/>
    </source>
</evidence>
<dbReference type="EMBL" id="FMHW01000002">
    <property type="protein sequence ID" value="SCL23612.1"/>
    <property type="molecule type" value="Genomic_DNA"/>
</dbReference>
<keyword evidence="1" id="KW-0862">Zinc</keyword>
<dbReference type="Pfam" id="PF18944">
    <property type="entry name" value="DUF5691"/>
    <property type="match status" value="1"/>
</dbReference>
<evidence type="ECO:0000256" key="2">
    <source>
        <dbReference type="SAM" id="MobiDB-lite"/>
    </source>
</evidence>
<evidence type="ECO:0000313" key="4">
    <source>
        <dbReference type="EMBL" id="SCL23612.1"/>
    </source>
</evidence>
<dbReference type="OrthoDB" id="9816340at2"/>
<dbReference type="GO" id="GO:0008270">
    <property type="term" value="F:zinc ion binding"/>
    <property type="evidence" value="ECO:0007669"/>
    <property type="project" value="UniProtKB-KW"/>
</dbReference>
<name>A0A1C6S2Q5_9ACTN</name>
<keyword evidence="5" id="KW-1185">Reference proteome</keyword>
<gene>
    <name evidence="4" type="ORF">GA0074692_1613</name>
</gene>
<dbReference type="InterPro" id="IPR043746">
    <property type="entry name" value="DUF5691"/>
</dbReference>
<dbReference type="RefSeq" id="WP_091641049.1">
    <property type="nucleotide sequence ID" value="NZ_FMHW01000002.1"/>
</dbReference>